<keyword evidence="1" id="KW-0175">Coiled coil</keyword>
<feature type="transmembrane region" description="Helical" evidence="2">
    <location>
        <begin position="65"/>
        <end position="95"/>
    </location>
</feature>
<organism evidence="4 5">
    <name type="scientific">Tistrella mobilis</name>
    <dbReference type="NCBI Taxonomy" id="171437"/>
    <lineage>
        <taxon>Bacteria</taxon>
        <taxon>Pseudomonadati</taxon>
        <taxon>Pseudomonadota</taxon>
        <taxon>Alphaproteobacteria</taxon>
        <taxon>Geminicoccales</taxon>
        <taxon>Geminicoccaceae</taxon>
        <taxon>Tistrella</taxon>
    </lineage>
</organism>
<keyword evidence="2" id="KW-0812">Transmembrane</keyword>
<evidence type="ECO:0000259" key="3">
    <source>
        <dbReference type="Pfam" id="PF00487"/>
    </source>
</evidence>
<dbReference type="EMBL" id="LPZR01000230">
    <property type="protein sequence ID" value="KYO49261.1"/>
    <property type="molecule type" value="Genomic_DNA"/>
</dbReference>
<dbReference type="RefSeq" id="WP_062770662.1">
    <property type="nucleotide sequence ID" value="NZ_CP121045.1"/>
</dbReference>
<dbReference type="AlphaFoldDB" id="A0A162JID5"/>
<evidence type="ECO:0000256" key="1">
    <source>
        <dbReference type="SAM" id="Coils"/>
    </source>
</evidence>
<dbReference type="GeneID" id="97240919"/>
<keyword evidence="2" id="KW-0472">Membrane</keyword>
<sequence length="334" mass="37414">MSLALALDAAPDAAADAAARRAAMEADAAAAERRLAAERARLLADPGFMQIRDRYFLWRMAEQGAIWGAGAWLALGTGILPLQILGAVLIGAVYARNLEFAHECMHFIAFRSRRVNRVVGTALAMTLLTNFEEWRVSHARHHVDVRDEGFAYQPAAIRNWWLLWRNLLALDHFRAALGKCVAAVRGRMPVRSRSERRVRDGFRLMAACLAGGVVFDLLTGQPVFLWLWFLPLIPAAIFNFHIQLPEHFGCVMDNGSALINSRTITTSRFLSWFVNGNNFHASHHWLANAPIRQLARIDAVIHADLAHTESSYGAFFGRYYREVFRNIRAPKGAA</sequence>
<comment type="caution">
    <text evidence="4">The sequence shown here is derived from an EMBL/GenBank/DDBJ whole genome shotgun (WGS) entry which is preliminary data.</text>
</comment>
<evidence type="ECO:0000256" key="2">
    <source>
        <dbReference type="SAM" id="Phobius"/>
    </source>
</evidence>
<dbReference type="Proteomes" id="UP000075787">
    <property type="component" value="Unassembled WGS sequence"/>
</dbReference>
<dbReference type="InterPro" id="IPR005804">
    <property type="entry name" value="FA_desaturase_dom"/>
</dbReference>
<reference evidence="4 5" key="1">
    <citation type="submission" date="2015-12" db="EMBL/GenBank/DDBJ databases">
        <title>Genome sequence of Tistrella mobilis MCCC 1A02139.</title>
        <authorList>
            <person name="Lu L."/>
            <person name="Lai Q."/>
            <person name="Shao Z."/>
            <person name="Qian P."/>
        </authorList>
    </citation>
    <scope>NUCLEOTIDE SEQUENCE [LARGE SCALE GENOMIC DNA]</scope>
    <source>
        <strain evidence="4 5">MCCC 1A02139</strain>
    </source>
</reference>
<accession>A0A162JID5</accession>
<proteinExistence type="predicted"/>
<protein>
    <recommendedName>
        <fullName evidence="3">Fatty acid desaturase domain-containing protein</fullName>
    </recommendedName>
</protein>
<evidence type="ECO:0000313" key="4">
    <source>
        <dbReference type="EMBL" id="KYO49261.1"/>
    </source>
</evidence>
<dbReference type="Pfam" id="PF00487">
    <property type="entry name" value="FA_desaturase"/>
    <property type="match status" value="1"/>
</dbReference>
<evidence type="ECO:0000313" key="5">
    <source>
        <dbReference type="Proteomes" id="UP000075787"/>
    </source>
</evidence>
<keyword evidence="2" id="KW-1133">Transmembrane helix</keyword>
<feature type="coiled-coil region" evidence="1">
    <location>
        <begin position="14"/>
        <end position="41"/>
    </location>
</feature>
<dbReference type="GO" id="GO:0006629">
    <property type="term" value="P:lipid metabolic process"/>
    <property type="evidence" value="ECO:0007669"/>
    <property type="project" value="InterPro"/>
</dbReference>
<name>A0A162JID5_9PROT</name>
<gene>
    <name evidence="4" type="ORF">AUP44_18420</name>
</gene>
<feature type="transmembrane region" description="Helical" evidence="2">
    <location>
        <begin position="201"/>
        <end position="218"/>
    </location>
</feature>
<feature type="domain" description="Fatty acid desaturase" evidence="3">
    <location>
        <begin position="82"/>
        <end position="313"/>
    </location>
</feature>